<dbReference type="SUPFAM" id="SSF53335">
    <property type="entry name" value="S-adenosyl-L-methionine-dependent methyltransferases"/>
    <property type="match status" value="1"/>
</dbReference>
<dbReference type="WBParaSite" id="HCON_00168460-00001">
    <property type="protein sequence ID" value="HCON_00168460-00001"/>
    <property type="gene ID" value="HCON_00168460"/>
</dbReference>
<dbReference type="OrthoDB" id="5791544at2759"/>
<dbReference type="Gene3D" id="3.40.50.150">
    <property type="entry name" value="Vaccinia Virus protein VP39"/>
    <property type="match status" value="1"/>
</dbReference>
<reference evidence="2" key="1">
    <citation type="submission" date="2020-12" db="UniProtKB">
        <authorList>
            <consortium name="WormBaseParasite"/>
        </authorList>
    </citation>
    <scope>IDENTIFICATION</scope>
    <source>
        <strain evidence="2">MHco3</strain>
    </source>
</reference>
<name>A0A7I4Z3Q6_HAECO</name>
<dbReference type="Proteomes" id="UP000025227">
    <property type="component" value="Unplaced"/>
</dbReference>
<protein>
    <submittedName>
        <fullName evidence="2">Methyltransferase-like protein 13</fullName>
    </submittedName>
</protein>
<dbReference type="AlphaFoldDB" id="A0A7I4Z3Q6"/>
<evidence type="ECO:0000313" key="2">
    <source>
        <dbReference type="WBParaSite" id="HCON_00168460-00001"/>
    </source>
</evidence>
<organism evidence="1 2">
    <name type="scientific">Haemonchus contortus</name>
    <name type="common">Barber pole worm</name>
    <dbReference type="NCBI Taxonomy" id="6289"/>
    <lineage>
        <taxon>Eukaryota</taxon>
        <taxon>Metazoa</taxon>
        <taxon>Ecdysozoa</taxon>
        <taxon>Nematoda</taxon>
        <taxon>Chromadorea</taxon>
        <taxon>Rhabditida</taxon>
        <taxon>Rhabditina</taxon>
        <taxon>Rhabditomorpha</taxon>
        <taxon>Strongyloidea</taxon>
        <taxon>Trichostrongylidae</taxon>
        <taxon>Haemonchus</taxon>
    </lineage>
</organism>
<dbReference type="OMA" id="CSHRKNW"/>
<dbReference type="InterPro" id="IPR029063">
    <property type="entry name" value="SAM-dependent_MTases_sf"/>
</dbReference>
<evidence type="ECO:0000313" key="1">
    <source>
        <dbReference type="Proteomes" id="UP000025227"/>
    </source>
</evidence>
<accession>A0A7I4Z3Q6</accession>
<keyword evidence="1" id="KW-1185">Reference proteome</keyword>
<proteinExistence type="predicted"/>
<sequence>MIVTLLRKTWWQLILIGIAVYVGIRYTGNWKKKPSSPVTPTSARKADEIKLTILKKSRRLMKTYCEPSSDSCLIVEDRPTLSNDKLTVRRALLYKDYDQMSVSSVDLETPEVLTWKNFNSRNWPINKKSINSPAFELIAELGFVMEALEVEPQEWQDVLMIGLGGGALSNYFSSVDSIKVNLTAVELNPLMKTIAKEWFGLQETPNYKVFIEDGVKFLEGAVQRGEKYKMIILDACDDVKQSLICPGKEFMKPSVIQDIIKVLDSDGALIVNILCSRDNLANEDKVLLMYKDQFTSCFHVRYSEAQRLVACSHRKNWSILDQMKRFEENIKAVESRLNFDMGRIIWKFNP</sequence>